<dbReference type="WBParaSite" id="PSU_v2.g3258.t1">
    <property type="protein sequence ID" value="PSU_v2.g3258.t1"/>
    <property type="gene ID" value="PSU_v2.g3258"/>
</dbReference>
<dbReference type="Proteomes" id="UP000887577">
    <property type="component" value="Unplaced"/>
</dbReference>
<reference evidence="2" key="1">
    <citation type="submission" date="2022-11" db="UniProtKB">
        <authorList>
            <consortium name="WormBaseParasite"/>
        </authorList>
    </citation>
    <scope>IDENTIFICATION</scope>
</reference>
<protein>
    <submittedName>
        <fullName evidence="2">Uncharacterized protein</fullName>
    </submittedName>
</protein>
<name>A0A914YSW7_9BILA</name>
<evidence type="ECO:0000313" key="1">
    <source>
        <dbReference type="Proteomes" id="UP000887577"/>
    </source>
</evidence>
<evidence type="ECO:0000313" key="2">
    <source>
        <dbReference type="WBParaSite" id="PSU_v2.g3258.t1"/>
    </source>
</evidence>
<organism evidence="1 2">
    <name type="scientific">Panagrolaimus superbus</name>
    <dbReference type="NCBI Taxonomy" id="310955"/>
    <lineage>
        <taxon>Eukaryota</taxon>
        <taxon>Metazoa</taxon>
        <taxon>Ecdysozoa</taxon>
        <taxon>Nematoda</taxon>
        <taxon>Chromadorea</taxon>
        <taxon>Rhabditida</taxon>
        <taxon>Tylenchina</taxon>
        <taxon>Panagrolaimomorpha</taxon>
        <taxon>Panagrolaimoidea</taxon>
        <taxon>Panagrolaimidae</taxon>
        <taxon>Panagrolaimus</taxon>
    </lineage>
</organism>
<keyword evidence="1" id="KW-1185">Reference proteome</keyword>
<proteinExistence type="predicted"/>
<sequence length="231" mass="26305">MQLRLFKFDRTAATLKASDFDVFDDKNDGKELTESQKKSTKINQLSDSLNICDEIDKDNNVKKQWNKNSLNPSNNSTLSLHIAAYENSRDTVSDDKNYEGLKENAKRLALIKKWKIVKQILAGTGSIIQNPFEFPRQEDRDPMIPEIAQFRASQKLLNPNTSDALALVATLNNQSYGKVTNFEKLKNICEIADSISSTKWQPSAFSSYDRGNHINLQTFFLQNAKKHITKK</sequence>
<dbReference type="AlphaFoldDB" id="A0A914YSW7"/>
<accession>A0A914YSW7</accession>